<proteinExistence type="predicted"/>
<organism evidence="2">
    <name type="scientific">Rosellinia necatrix</name>
    <name type="common">White root-rot fungus</name>
    <dbReference type="NCBI Taxonomy" id="77044"/>
    <lineage>
        <taxon>Eukaryota</taxon>
        <taxon>Fungi</taxon>
        <taxon>Dikarya</taxon>
        <taxon>Ascomycota</taxon>
        <taxon>Pezizomycotina</taxon>
        <taxon>Sordariomycetes</taxon>
        <taxon>Xylariomycetidae</taxon>
        <taxon>Xylariales</taxon>
        <taxon>Xylariaceae</taxon>
        <taxon>Rosellinia</taxon>
    </lineage>
</organism>
<keyword evidence="2" id="KW-0418">Kinase</keyword>
<evidence type="ECO:0000313" key="3">
    <source>
        <dbReference type="Proteomes" id="UP000054516"/>
    </source>
</evidence>
<sequence length="435" mass="49775">MNINPAGISEAGAARPRARALTEYFTAEHGFDAEKHIAGAVIYRRRDRRRGPQRIVVKHSPNESGDPDVDSEERILRRLWGAEHIIRLMSIADDRDHRTAEWNQPLNRPRLIPRSLLPWKLGVDEFIYPRIAAFRFFVMEYLSRGTAEELIEKCNERGIVEISEPLLWYFFLCLARGCVAMAYPPNEGNNEPRATVRETMPVPGQAPSLLSHADLHLGNVMFGEYNPRNAQPSCHQVTPILKILAWHMMSNRKSVLFGAPDDESNKAAKHRPEDAQRDNIKWVGELMHQLAVVEMDEVIDDDDRSGTEVTVAGEEEEEEAGFETLASAEFCGGGRFSREFRDLVCLCLAREHERRPLAQDVLDACQRNVARTPNWRHLADEVADLFDAADDGRSSRRRGRRRRDDDAGDRNYRGRRQDDDDNANANDRNYRVRRA</sequence>
<dbReference type="InterPro" id="IPR011009">
    <property type="entry name" value="Kinase-like_dom_sf"/>
</dbReference>
<dbReference type="Proteomes" id="UP000054516">
    <property type="component" value="Unassembled WGS sequence"/>
</dbReference>
<accession>A0A1S7UNP6</accession>
<evidence type="ECO:0000256" key="1">
    <source>
        <dbReference type="SAM" id="MobiDB-lite"/>
    </source>
</evidence>
<reference evidence="2" key="1">
    <citation type="submission" date="2016-03" db="EMBL/GenBank/DDBJ databases">
        <title>Draft genome sequence of Rosellinia necatrix.</title>
        <authorList>
            <person name="Kanematsu S."/>
        </authorList>
    </citation>
    <scope>NUCLEOTIDE SEQUENCE [LARGE SCALE GENOMIC DNA]</scope>
    <source>
        <strain evidence="2">W97</strain>
    </source>
</reference>
<keyword evidence="3" id="KW-1185">Reference proteome</keyword>
<dbReference type="GO" id="GO:0016301">
    <property type="term" value="F:kinase activity"/>
    <property type="evidence" value="ECO:0007669"/>
    <property type="project" value="UniProtKB-KW"/>
</dbReference>
<dbReference type="SUPFAM" id="SSF56112">
    <property type="entry name" value="Protein kinase-like (PK-like)"/>
    <property type="match status" value="1"/>
</dbReference>
<name>A0A1S7UNP6_ROSNE</name>
<dbReference type="AlphaFoldDB" id="A0A1S7UNP6"/>
<dbReference type="EMBL" id="DF977467">
    <property type="protein sequence ID" value="GAP85081.2"/>
    <property type="molecule type" value="Genomic_DNA"/>
</dbReference>
<feature type="region of interest" description="Disordered" evidence="1">
    <location>
        <begin position="392"/>
        <end position="435"/>
    </location>
</feature>
<gene>
    <name evidence="2" type="ORF">SAMD00023353_2200070</name>
</gene>
<evidence type="ECO:0000313" key="2">
    <source>
        <dbReference type="EMBL" id="GAP85081.2"/>
    </source>
</evidence>
<dbReference type="OrthoDB" id="4768883at2759"/>
<keyword evidence="2" id="KW-0808">Transferase</keyword>
<feature type="compositionally biased region" description="Basic and acidic residues" evidence="1">
    <location>
        <begin position="402"/>
        <end position="418"/>
    </location>
</feature>
<protein>
    <submittedName>
        <fullName evidence="2">Putative serine threonine protein kinase protein</fullName>
    </submittedName>
</protein>